<dbReference type="InParanoid" id="A0A7M7HP87"/>
<dbReference type="RefSeq" id="XP_011682813.1">
    <property type="nucleotide sequence ID" value="XM_011684511.2"/>
</dbReference>
<dbReference type="EnsemblMetazoa" id="XM_011684511">
    <property type="protein sequence ID" value="XP_011682813"/>
    <property type="gene ID" value="LOC105446986"/>
</dbReference>
<organism evidence="2 3">
    <name type="scientific">Strongylocentrotus purpuratus</name>
    <name type="common">Purple sea urchin</name>
    <dbReference type="NCBI Taxonomy" id="7668"/>
    <lineage>
        <taxon>Eukaryota</taxon>
        <taxon>Metazoa</taxon>
        <taxon>Echinodermata</taxon>
        <taxon>Eleutherozoa</taxon>
        <taxon>Echinozoa</taxon>
        <taxon>Echinoidea</taxon>
        <taxon>Euechinoidea</taxon>
        <taxon>Echinacea</taxon>
        <taxon>Camarodonta</taxon>
        <taxon>Echinidea</taxon>
        <taxon>Strongylocentrotidae</taxon>
        <taxon>Strongylocentrotus</taxon>
    </lineage>
</organism>
<feature type="compositionally biased region" description="Polar residues" evidence="1">
    <location>
        <begin position="48"/>
        <end position="71"/>
    </location>
</feature>
<feature type="region of interest" description="Disordered" evidence="1">
    <location>
        <begin position="1"/>
        <end position="21"/>
    </location>
</feature>
<dbReference type="GeneID" id="105446986"/>
<protein>
    <submittedName>
        <fullName evidence="2">Uncharacterized protein</fullName>
    </submittedName>
</protein>
<proteinExistence type="predicted"/>
<evidence type="ECO:0000256" key="1">
    <source>
        <dbReference type="SAM" id="MobiDB-lite"/>
    </source>
</evidence>
<accession>A0A7M7HP87</accession>
<dbReference type="AlphaFoldDB" id="A0A7M7HP87"/>
<name>A0A7M7HP87_STRPU</name>
<dbReference type="Proteomes" id="UP000007110">
    <property type="component" value="Unassembled WGS sequence"/>
</dbReference>
<reference evidence="2" key="2">
    <citation type="submission" date="2021-01" db="UniProtKB">
        <authorList>
            <consortium name="EnsemblMetazoa"/>
        </authorList>
    </citation>
    <scope>IDENTIFICATION</scope>
</reference>
<sequence length="107" mass="12141">MKQSIPVLEEAPYFEDEEDKPIPDHLQTLGQPAAGVFLWNHSLADPSLTPSLTPDRQSNLQHTAENLNQTPPITPVRSLPVCQRKRRVGLSRRQLVYPLHARTLSRK</sequence>
<reference evidence="3" key="1">
    <citation type="submission" date="2015-02" db="EMBL/GenBank/DDBJ databases">
        <title>Genome sequencing for Strongylocentrotus purpuratus.</title>
        <authorList>
            <person name="Murali S."/>
            <person name="Liu Y."/>
            <person name="Vee V."/>
            <person name="English A."/>
            <person name="Wang M."/>
            <person name="Skinner E."/>
            <person name="Han Y."/>
            <person name="Muzny D.M."/>
            <person name="Worley K.C."/>
            <person name="Gibbs R.A."/>
        </authorList>
    </citation>
    <scope>NUCLEOTIDE SEQUENCE</scope>
</reference>
<evidence type="ECO:0000313" key="3">
    <source>
        <dbReference type="Proteomes" id="UP000007110"/>
    </source>
</evidence>
<evidence type="ECO:0000313" key="2">
    <source>
        <dbReference type="EnsemblMetazoa" id="XP_011682813"/>
    </source>
</evidence>
<feature type="region of interest" description="Disordered" evidence="1">
    <location>
        <begin position="48"/>
        <end position="76"/>
    </location>
</feature>
<dbReference type="KEGG" id="spu:105446986"/>
<keyword evidence="3" id="KW-1185">Reference proteome</keyword>